<name>A0A1T0CMM0_9GAMM</name>
<protein>
    <submittedName>
        <fullName evidence="1">Uncharacterized protein</fullName>
    </submittedName>
</protein>
<gene>
    <name evidence="1" type="ORF">B0680_06290</name>
</gene>
<organism evidence="1 2">
    <name type="scientific">Moraxella pluranimalium</name>
    <dbReference type="NCBI Taxonomy" id="470453"/>
    <lineage>
        <taxon>Bacteria</taxon>
        <taxon>Pseudomonadati</taxon>
        <taxon>Pseudomonadota</taxon>
        <taxon>Gammaproteobacteria</taxon>
        <taxon>Moraxellales</taxon>
        <taxon>Moraxellaceae</taxon>
        <taxon>Moraxella</taxon>
    </lineage>
</organism>
<dbReference type="OrthoDB" id="6648636at2"/>
<accession>A0A1T0CMM0</accession>
<comment type="caution">
    <text evidence="1">The sequence shown here is derived from an EMBL/GenBank/DDBJ whole genome shotgun (WGS) entry which is preliminary data.</text>
</comment>
<reference evidence="1 2" key="1">
    <citation type="submission" date="2017-02" db="EMBL/GenBank/DDBJ databases">
        <title>Draft genome sequence of Moraxella pluranimalium CCUG 54913T type strain.</title>
        <authorList>
            <person name="Salva-Serra F."/>
            <person name="Engstrom-Jakobsson H."/>
            <person name="Thorell K."/>
            <person name="Jaen-Luchoro D."/>
            <person name="Gonzales-Siles L."/>
            <person name="Karlsson R."/>
            <person name="Yazdan S."/>
            <person name="Boulund F."/>
            <person name="Johnning A."/>
            <person name="Engstrand L."/>
            <person name="Kristiansson E."/>
            <person name="Moore E."/>
        </authorList>
    </citation>
    <scope>NUCLEOTIDE SEQUENCE [LARGE SCALE GENOMIC DNA]</scope>
    <source>
        <strain evidence="1 2">CCUG 54913</strain>
    </source>
</reference>
<dbReference type="STRING" id="470453.B0680_06290"/>
<keyword evidence="2" id="KW-1185">Reference proteome</keyword>
<evidence type="ECO:0000313" key="2">
    <source>
        <dbReference type="Proteomes" id="UP000189800"/>
    </source>
</evidence>
<evidence type="ECO:0000313" key="1">
    <source>
        <dbReference type="EMBL" id="OOS23565.1"/>
    </source>
</evidence>
<dbReference type="EMBL" id="MUYU01000015">
    <property type="protein sequence ID" value="OOS23565.1"/>
    <property type="molecule type" value="Genomic_DNA"/>
</dbReference>
<dbReference type="Proteomes" id="UP000189800">
    <property type="component" value="Unassembled WGS sequence"/>
</dbReference>
<dbReference type="RefSeq" id="WP_078254245.1">
    <property type="nucleotide sequence ID" value="NZ_MUYU01000015.1"/>
</dbReference>
<sequence length="78" mass="8805">MIDIATLPMAVQEQIANLQAPLAITQNGKLIATLNPTPSYTNGEFDYDLNRMKAMMDTEFKPMPDFENEEAFLAWVHS</sequence>
<dbReference type="AlphaFoldDB" id="A0A1T0CMM0"/>
<proteinExistence type="predicted"/>